<reference evidence="1" key="2">
    <citation type="journal article" date="2021" name="Genome Biol. Evol.">
        <title>Developing a high-quality reference genome for a parasitic bivalve with doubly uniparental inheritance (Bivalvia: Unionida).</title>
        <authorList>
            <person name="Smith C.H."/>
        </authorList>
    </citation>
    <scope>NUCLEOTIDE SEQUENCE</scope>
    <source>
        <strain evidence="1">CHS0354</strain>
        <tissue evidence="1">Mantle</tissue>
    </source>
</reference>
<keyword evidence="2" id="KW-1185">Reference proteome</keyword>
<evidence type="ECO:0000313" key="2">
    <source>
        <dbReference type="Proteomes" id="UP001195483"/>
    </source>
</evidence>
<accession>A0AAE0STI7</accession>
<protein>
    <submittedName>
        <fullName evidence="1">Uncharacterized protein</fullName>
    </submittedName>
</protein>
<proteinExistence type="predicted"/>
<gene>
    <name evidence="1" type="ORF">CHS0354_029474</name>
</gene>
<reference evidence="1" key="1">
    <citation type="journal article" date="2021" name="Genome Biol. Evol.">
        <title>A High-Quality Reference Genome for a Parasitic Bivalve with Doubly Uniparental Inheritance (Bivalvia: Unionida).</title>
        <authorList>
            <person name="Smith C.H."/>
        </authorList>
    </citation>
    <scope>NUCLEOTIDE SEQUENCE</scope>
    <source>
        <strain evidence="1">CHS0354</strain>
    </source>
</reference>
<name>A0AAE0STI7_9BIVA</name>
<evidence type="ECO:0000313" key="1">
    <source>
        <dbReference type="EMBL" id="KAK3597890.1"/>
    </source>
</evidence>
<reference evidence="1" key="3">
    <citation type="submission" date="2023-05" db="EMBL/GenBank/DDBJ databases">
        <authorList>
            <person name="Smith C.H."/>
        </authorList>
    </citation>
    <scope>NUCLEOTIDE SEQUENCE</scope>
    <source>
        <strain evidence="1">CHS0354</strain>
        <tissue evidence="1">Mantle</tissue>
    </source>
</reference>
<sequence length="108" mass="12189">MEENSGYCRNKDDDKVETALEYVSHVSKSSCSGGTKNVLYLNFDHSLWNFHIEPAIRTANLMTEYLVHGNGSLDFLTDEYFFMLVRNNVQGDSLIFGAGIALEPGVYR</sequence>
<organism evidence="1 2">
    <name type="scientific">Potamilus streckersoni</name>
    <dbReference type="NCBI Taxonomy" id="2493646"/>
    <lineage>
        <taxon>Eukaryota</taxon>
        <taxon>Metazoa</taxon>
        <taxon>Spiralia</taxon>
        <taxon>Lophotrochozoa</taxon>
        <taxon>Mollusca</taxon>
        <taxon>Bivalvia</taxon>
        <taxon>Autobranchia</taxon>
        <taxon>Heteroconchia</taxon>
        <taxon>Palaeoheterodonta</taxon>
        <taxon>Unionida</taxon>
        <taxon>Unionoidea</taxon>
        <taxon>Unionidae</taxon>
        <taxon>Ambleminae</taxon>
        <taxon>Lampsilini</taxon>
        <taxon>Potamilus</taxon>
    </lineage>
</organism>
<dbReference type="Proteomes" id="UP001195483">
    <property type="component" value="Unassembled WGS sequence"/>
</dbReference>
<dbReference type="EMBL" id="JAEAOA010001763">
    <property type="protein sequence ID" value="KAK3597890.1"/>
    <property type="molecule type" value="Genomic_DNA"/>
</dbReference>
<comment type="caution">
    <text evidence="1">The sequence shown here is derived from an EMBL/GenBank/DDBJ whole genome shotgun (WGS) entry which is preliminary data.</text>
</comment>
<dbReference type="AlphaFoldDB" id="A0AAE0STI7"/>